<reference evidence="1" key="1">
    <citation type="submission" date="2020-05" db="EMBL/GenBank/DDBJ databases">
        <authorList>
            <person name="Chiriac C."/>
            <person name="Salcher M."/>
            <person name="Ghai R."/>
            <person name="Kavagutti S V."/>
        </authorList>
    </citation>
    <scope>NUCLEOTIDE SEQUENCE</scope>
</reference>
<dbReference type="EMBL" id="CAFBLQ010000037">
    <property type="protein sequence ID" value="CAB4865921.1"/>
    <property type="molecule type" value="Genomic_DNA"/>
</dbReference>
<accession>A0A6J7D6U1</accession>
<evidence type="ECO:0000313" key="1">
    <source>
        <dbReference type="EMBL" id="CAB4865921.1"/>
    </source>
</evidence>
<name>A0A6J7D6U1_9ZZZZ</name>
<organism evidence="1">
    <name type="scientific">freshwater metagenome</name>
    <dbReference type="NCBI Taxonomy" id="449393"/>
    <lineage>
        <taxon>unclassified sequences</taxon>
        <taxon>metagenomes</taxon>
        <taxon>ecological metagenomes</taxon>
    </lineage>
</organism>
<gene>
    <name evidence="1" type="ORF">UFOPK3423_00485</name>
</gene>
<protein>
    <submittedName>
        <fullName evidence="1">Unannotated protein</fullName>
    </submittedName>
</protein>
<sequence length="280" mass="31982">MAEVDLVVNTFERTYREVLGADLLLEIERTNLSSFARRVALINNVDDRADAERMAHDAVQRGAITHYAFVADRLPQALEQTGVKTEEFGPIGHYTDWALTATCLEGSPWLLCWDADTRLAEPCDWIAPAIELMERDPRVMVVSPCPVQARDGQASADFSLDRELERSGDFALTQGFSDQLFLCRREELAAPIYHERCIARWRYPMAAIAPIFEARVDSWMRHHDRLRGVHLSSAFEHPRDKEGLGHMPHIPRQRLLRLAGIVLYAALRRLPLRPRCCRVL</sequence>
<dbReference type="AlphaFoldDB" id="A0A6J7D6U1"/>
<proteinExistence type="predicted"/>